<keyword evidence="2 4" id="KW-0067">ATP-binding</keyword>
<dbReference type="GO" id="GO:0016887">
    <property type="term" value="F:ATP hydrolysis activity"/>
    <property type="evidence" value="ECO:0007669"/>
    <property type="project" value="InterPro"/>
</dbReference>
<feature type="domain" description="ABC transporter" evidence="3">
    <location>
        <begin position="4"/>
        <end position="256"/>
    </location>
</feature>
<reference evidence="4 5" key="1">
    <citation type="submission" date="2019-03" db="EMBL/GenBank/DDBJ databases">
        <authorList>
            <person name="Kim M.K.M."/>
        </authorList>
    </citation>
    <scope>NUCLEOTIDE SEQUENCE [LARGE SCALE GENOMIC DNA]</scope>
    <source>
        <strain evidence="4 5">18JY21-1</strain>
    </source>
</reference>
<dbReference type="GO" id="GO:0005524">
    <property type="term" value="F:ATP binding"/>
    <property type="evidence" value="ECO:0007669"/>
    <property type="project" value="UniProtKB-KW"/>
</dbReference>
<dbReference type="EMBL" id="SKFG01000001">
    <property type="protein sequence ID" value="TCZ80956.1"/>
    <property type="molecule type" value="Genomic_DNA"/>
</dbReference>
<accession>A0A4R4EL39</accession>
<dbReference type="RefSeq" id="WP_132415770.1">
    <property type="nucleotide sequence ID" value="NZ_SKFG01000001.1"/>
</dbReference>
<organism evidence="4 5">
    <name type="scientific">Paenibacillus albiflavus</name>
    <dbReference type="NCBI Taxonomy" id="2545760"/>
    <lineage>
        <taxon>Bacteria</taxon>
        <taxon>Bacillati</taxon>
        <taxon>Bacillota</taxon>
        <taxon>Bacilli</taxon>
        <taxon>Bacillales</taxon>
        <taxon>Paenibacillaceae</taxon>
        <taxon>Paenibacillus</taxon>
    </lineage>
</organism>
<dbReference type="InterPro" id="IPR032781">
    <property type="entry name" value="ABC_tran_Xtn"/>
</dbReference>
<dbReference type="InterPro" id="IPR051309">
    <property type="entry name" value="ABCF_ATPase"/>
</dbReference>
<dbReference type="SMART" id="SM00382">
    <property type="entry name" value="AAA"/>
    <property type="match status" value="2"/>
</dbReference>
<dbReference type="InterPro" id="IPR017871">
    <property type="entry name" value="ABC_transporter-like_CS"/>
</dbReference>
<dbReference type="SUPFAM" id="SSF52540">
    <property type="entry name" value="P-loop containing nucleoside triphosphate hydrolases"/>
    <property type="match status" value="2"/>
</dbReference>
<dbReference type="Gene3D" id="3.40.50.300">
    <property type="entry name" value="P-loop containing nucleotide triphosphate hydrolases"/>
    <property type="match status" value="2"/>
</dbReference>
<dbReference type="PROSITE" id="PS50893">
    <property type="entry name" value="ABC_TRANSPORTER_2"/>
    <property type="match status" value="2"/>
</dbReference>
<comment type="caution">
    <text evidence="4">The sequence shown here is derived from an EMBL/GenBank/DDBJ whole genome shotgun (WGS) entry which is preliminary data.</text>
</comment>
<keyword evidence="1" id="KW-0547">Nucleotide-binding</keyword>
<dbReference type="Pfam" id="PF00005">
    <property type="entry name" value="ABC_tran"/>
    <property type="match status" value="2"/>
</dbReference>
<dbReference type="AlphaFoldDB" id="A0A4R4EL39"/>
<evidence type="ECO:0000313" key="4">
    <source>
        <dbReference type="EMBL" id="TCZ80956.1"/>
    </source>
</evidence>
<feature type="domain" description="ABC transporter" evidence="3">
    <location>
        <begin position="319"/>
        <end position="511"/>
    </location>
</feature>
<sequence length="511" mass="57960">MSLLEIMDMSHSFGDKRLYKQVNLELYKGEHLGVVGQNGTGKSTLIHILTGEVIPDEGTVRWQSNLKIGYLDQYAMMDNSSTIREYLQTAYTELYEIEIMLQALYEKSAATGDETFLHKAAEYQQQLDQNDFYLVDSQIDKIATGLGLDAIGCDRVIETLSGGQRAKVILAKLLLEQPDVLVLDEPTNFLDTTHIEWLSDYLMNSKQAFIVVSHNFAFLDRITNCICDIEGETIRKYYGKYTEFLKQKAHLREDHIRQYYAQQKKIEETEAFIRKNIAGVNSKNAKGRRKQLERMERIAPPTFVSKPFFNFRELPLSVHKALEVKKLEVGYNTPLLPELNFVVTGGSKFVITGFNGIGKSTLLKTLVGTLPSISGSYRFAAPVNVGYFEQDLEWDNDQLTPLQIISESYPQMNVKEIRRHLAGCGVKDTHVMQSINTLSGGEQSKVKLCRLMLSACNLLILDEPTNHLDAETKTALQKALQQFKGSVILVSHEPAFYKDWADRIFNIEGKN</sequence>
<protein>
    <submittedName>
        <fullName evidence="4">ABC-F family ATP-binding cassette domain-containing protein</fullName>
    </submittedName>
</protein>
<keyword evidence="5" id="KW-1185">Reference proteome</keyword>
<dbReference type="FunFam" id="3.40.50.300:FF:000011">
    <property type="entry name" value="Putative ABC transporter ATP-binding component"/>
    <property type="match status" value="1"/>
</dbReference>
<dbReference type="PROSITE" id="PS00211">
    <property type="entry name" value="ABC_TRANSPORTER_1"/>
    <property type="match status" value="2"/>
</dbReference>
<name>A0A4R4EL39_9BACL</name>
<dbReference type="PANTHER" id="PTHR42855">
    <property type="entry name" value="ABC TRANSPORTER ATP-BINDING SUBUNIT"/>
    <property type="match status" value="1"/>
</dbReference>
<proteinExistence type="predicted"/>
<gene>
    <name evidence="4" type="ORF">E0485_01335</name>
</gene>
<dbReference type="InterPro" id="IPR027417">
    <property type="entry name" value="P-loop_NTPase"/>
</dbReference>
<evidence type="ECO:0000256" key="1">
    <source>
        <dbReference type="ARBA" id="ARBA00022741"/>
    </source>
</evidence>
<dbReference type="OrthoDB" id="9762369at2"/>
<evidence type="ECO:0000256" key="2">
    <source>
        <dbReference type="ARBA" id="ARBA00022840"/>
    </source>
</evidence>
<dbReference type="InterPro" id="IPR003593">
    <property type="entry name" value="AAA+_ATPase"/>
</dbReference>
<evidence type="ECO:0000313" key="5">
    <source>
        <dbReference type="Proteomes" id="UP000295418"/>
    </source>
</evidence>
<dbReference type="PANTHER" id="PTHR42855:SF2">
    <property type="entry name" value="DRUG RESISTANCE ABC TRANSPORTER,ATP-BINDING PROTEIN"/>
    <property type="match status" value="1"/>
</dbReference>
<evidence type="ECO:0000259" key="3">
    <source>
        <dbReference type="PROSITE" id="PS50893"/>
    </source>
</evidence>
<dbReference type="Pfam" id="PF12848">
    <property type="entry name" value="ABC_tran_Xtn"/>
    <property type="match status" value="1"/>
</dbReference>
<dbReference type="CDD" id="cd03221">
    <property type="entry name" value="ABCF_EF-3"/>
    <property type="match status" value="2"/>
</dbReference>
<dbReference type="InterPro" id="IPR003439">
    <property type="entry name" value="ABC_transporter-like_ATP-bd"/>
</dbReference>
<dbReference type="Proteomes" id="UP000295418">
    <property type="component" value="Unassembled WGS sequence"/>
</dbReference>